<organism evidence="8 9">
    <name type="scientific">Adiantum capillus-veneris</name>
    <name type="common">Maidenhair fern</name>
    <dbReference type="NCBI Taxonomy" id="13818"/>
    <lineage>
        <taxon>Eukaryota</taxon>
        <taxon>Viridiplantae</taxon>
        <taxon>Streptophyta</taxon>
        <taxon>Embryophyta</taxon>
        <taxon>Tracheophyta</taxon>
        <taxon>Polypodiopsida</taxon>
        <taxon>Polypodiidae</taxon>
        <taxon>Polypodiales</taxon>
        <taxon>Pteridineae</taxon>
        <taxon>Pteridaceae</taxon>
        <taxon>Vittarioideae</taxon>
        <taxon>Adiantum</taxon>
    </lineage>
</organism>
<keyword evidence="6" id="KW-0812">Transmembrane</keyword>
<evidence type="ECO:0000256" key="3">
    <source>
        <dbReference type="ARBA" id="ARBA00023163"/>
    </source>
</evidence>
<dbReference type="PROSITE" id="PS50888">
    <property type="entry name" value="BHLH"/>
    <property type="match status" value="1"/>
</dbReference>
<keyword evidence="4" id="KW-0539">Nucleus</keyword>
<gene>
    <name evidence="8" type="ORF">GOP47_0013868</name>
</gene>
<accession>A0A9D4ZEZ1</accession>
<evidence type="ECO:0000313" key="9">
    <source>
        <dbReference type="Proteomes" id="UP000886520"/>
    </source>
</evidence>
<dbReference type="InterPro" id="IPR011598">
    <property type="entry name" value="bHLH_dom"/>
</dbReference>
<feature type="transmembrane region" description="Helical" evidence="6">
    <location>
        <begin position="22"/>
        <end position="39"/>
    </location>
</feature>
<dbReference type="GO" id="GO:0043565">
    <property type="term" value="F:sequence-specific DNA binding"/>
    <property type="evidence" value="ECO:0007669"/>
    <property type="project" value="TreeGrafter"/>
</dbReference>
<proteinExistence type="predicted"/>
<comment type="caution">
    <text evidence="8">The sequence shown here is derived from an EMBL/GenBank/DDBJ whole genome shotgun (WGS) entry which is preliminary data.</text>
</comment>
<dbReference type="Pfam" id="PF22754">
    <property type="entry name" value="bHLH-TF_ACT-like_plant"/>
    <property type="match status" value="1"/>
</dbReference>
<evidence type="ECO:0000259" key="7">
    <source>
        <dbReference type="PROSITE" id="PS50888"/>
    </source>
</evidence>
<keyword evidence="3" id="KW-0804">Transcription</keyword>
<evidence type="ECO:0000256" key="4">
    <source>
        <dbReference type="ARBA" id="ARBA00023242"/>
    </source>
</evidence>
<reference evidence="8" key="1">
    <citation type="submission" date="2021-01" db="EMBL/GenBank/DDBJ databases">
        <title>Adiantum capillus-veneris genome.</title>
        <authorList>
            <person name="Fang Y."/>
            <person name="Liao Q."/>
        </authorList>
    </citation>
    <scope>NUCLEOTIDE SEQUENCE</scope>
    <source>
        <strain evidence="8">H3</strain>
        <tissue evidence="8">Leaf</tissue>
    </source>
</reference>
<keyword evidence="6" id="KW-1133">Transmembrane helix</keyword>
<keyword evidence="9" id="KW-1185">Reference proteome</keyword>
<sequence>MSHGVRTSCSSSLLTFETREEAAIACVLLLLLLLLPLLLSRKHAHCSSPSPVWLLRMTSVEDTSMMLAFQAKSGSNCAAYAPAPSPMECSPVTISAEDLDLLICSGSLEQEMLLLSGLEPSPSAMAMHGDEFSCLLEHFDKWSSPVEPMFSTWNPRFCYQKDMADVALSETIQSGSLKSGKDQKNRYEEKEVCEKRKTALASSNTPLKAVTPSGRRIWKGGPPAMTRSSSKSRLSKPSDSSENSEDDECSLDGRTVSKNLVSERRRRKKLNERLYSLRALVPKISKMDKASIVSDAIGYVQELQKQVESIQADIEALQSCKDGSQQQLPCLVAAGVGTAKNQKKTPLAEHRILELEVAQMEEQTYHLRIHCKKGPGVLVQLTKALEALDFEIVNANLTSVNDHILNNVVVKARIGEVLTPEELKKLTLEIVPRFGLIFG</sequence>
<dbReference type="AlphaFoldDB" id="A0A9D4ZEZ1"/>
<keyword evidence="6" id="KW-0472">Membrane</keyword>
<evidence type="ECO:0000313" key="8">
    <source>
        <dbReference type="EMBL" id="KAI5071617.1"/>
    </source>
</evidence>
<dbReference type="GO" id="GO:0003700">
    <property type="term" value="F:DNA-binding transcription factor activity"/>
    <property type="evidence" value="ECO:0007669"/>
    <property type="project" value="TreeGrafter"/>
</dbReference>
<feature type="region of interest" description="Disordered" evidence="5">
    <location>
        <begin position="195"/>
        <end position="251"/>
    </location>
</feature>
<feature type="compositionally biased region" description="Low complexity" evidence="5">
    <location>
        <begin position="227"/>
        <end position="241"/>
    </location>
</feature>
<protein>
    <recommendedName>
        <fullName evidence="7">BHLH domain-containing protein</fullName>
    </recommendedName>
</protein>
<keyword evidence="2" id="KW-0805">Transcription regulation</keyword>
<evidence type="ECO:0000256" key="2">
    <source>
        <dbReference type="ARBA" id="ARBA00023015"/>
    </source>
</evidence>
<dbReference type="InterPro" id="IPR036638">
    <property type="entry name" value="HLH_DNA-bd_sf"/>
</dbReference>
<evidence type="ECO:0000256" key="1">
    <source>
        <dbReference type="ARBA" id="ARBA00004123"/>
    </source>
</evidence>
<evidence type="ECO:0000256" key="5">
    <source>
        <dbReference type="SAM" id="MobiDB-lite"/>
    </source>
</evidence>
<comment type="subcellular location">
    <subcellularLocation>
        <location evidence="1">Nucleus</location>
    </subcellularLocation>
</comment>
<dbReference type="Proteomes" id="UP000886520">
    <property type="component" value="Chromosome 13"/>
</dbReference>
<dbReference type="GO" id="GO:0046983">
    <property type="term" value="F:protein dimerization activity"/>
    <property type="evidence" value="ECO:0007669"/>
    <property type="project" value="InterPro"/>
</dbReference>
<dbReference type="PANTHER" id="PTHR31945">
    <property type="entry name" value="TRANSCRIPTION FACTOR SCREAM2-RELATED"/>
    <property type="match status" value="1"/>
</dbReference>
<dbReference type="SUPFAM" id="SSF47459">
    <property type="entry name" value="HLH, helix-loop-helix DNA-binding domain"/>
    <property type="match status" value="1"/>
</dbReference>
<dbReference type="EMBL" id="JABFUD020000013">
    <property type="protein sequence ID" value="KAI5071617.1"/>
    <property type="molecule type" value="Genomic_DNA"/>
</dbReference>
<dbReference type="Pfam" id="PF00010">
    <property type="entry name" value="HLH"/>
    <property type="match status" value="1"/>
</dbReference>
<feature type="domain" description="BHLH" evidence="7">
    <location>
        <begin position="254"/>
        <end position="303"/>
    </location>
</feature>
<dbReference type="Gene3D" id="4.10.280.10">
    <property type="entry name" value="Helix-loop-helix DNA-binding domain"/>
    <property type="match status" value="1"/>
</dbReference>
<evidence type="ECO:0000256" key="6">
    <source>
        <dbReference type="SAM" id="Phobius"/>
    </source>
</evidence>
<dbReference type="PANTHER" id="PTHR31945:SF144">
    <property type="entry name" value="BHLH DOMAIN-CONTAINING PROTEIN"/>
    <property type="match status" value="1"/>
</dbReference>
<name>A0A9D4ZEZ1_ADICA</name>
<dbReference type="InterPro" id="IPR051358">
    <property type="entry name" value="TF_AMS/ICE1/BHLH6-like"/>
</dbReference>
<dbReference type="GO" id="GO:0005634">
    <property type="term" value="C:nucleus"/>
    <property type="evidence" value="ECO:0007669"/>
    <property type="project" value="UniProtKB-SubCell"/>
</dbReference>
<dbReference type="InterPro" id="IPR054502">
    <property type="entry name" value="bHLH-TF_ACT-like_plant"/>
</dbReference>
<dbReference type="OrthoDB" id="623055at2759"/>
<dbReference type="SMART" id="SM00353">
    <property type="entry name" value="HLH"/>
    <property type="match status" value="1"/>
</dbReference>